<dbReference type="EMBL" id="MSCN01000001">
    <property type="protein sequence ID" value="PQJ78802.1"/>
    <property type="molecule type" value="Genomic_DNA"/>
</dbReference>
<dbReference type="RefSeq" id="WP_105015398.1">
    <property type="nucleotide sequence ID" value="NZ_MSCN01000001.1"/>
</dbReference>
<dbReference type="AlphaFoldDB" id="A0A2S7WNB2"/>
<name>A0A2S7WNB2_9FLAO</name>
<evidence type="ECO:0008006" key="4">
    <source>
        <dbReference type="Google" id="ProtNLM"/>
    </source>
</evidence>
<protein>
    <recommendedName>
        <fullName evidence="4">Fructose 1,6-bisphosphatase</fullName>
    </recommendedName>
</protein>
<reference evidence="2 3" key="1">
    <citation type="submission" date="2016-12" db="EMBL/GenBank/DDBJ databases">
        <title>Trade-off between light-utilization and light-protection in marine flavobacteria.</title>
        <authorList>
            <person name="Kumagai Y."/>
            <person name="Yoshizawa S."/>
            <person name="Kogure K."/>
            <person name="Iwasaki W."/>
        </authorList>
    </citation>
    <scope>NUCLEOTIDE SEQUENCE [LARGE SCALE GENOMIC DNA]</scope>
    <source>
        <strain evidence="2 3">NBRC 108759</strain>
    </source>
</reference>
<gene>
    <name evidence="2" type="ORF">BTO18_06215</name>
</gene>
<sequence length="117" mass="13404">MAKNQEPKNQANTNNHVDSRIAAVRDLIFGENIQQYDSEFADVYDKIKALQEESKKSLSESVTHLENKLSDLESLMEHKIQDLSDDFEKKIADLDAEKADRRKLGKALEKIALMLQE</sequence>
<accession>A0A2S7WNB2</accession>
<evidence type="ECO:0000256" key="1">
    <source>
        <dbReference type="SAM" id="Coils"/>
    </source>
</evidence>
<dbReference type="Proteomes" id="UP000238882">
    <property type="component" value="Unassembled WGS sequence"/>
</dbReference>
<feature type="coiled-coil region" evidence="1">
    <location>
        <begin position="33"/>
        <end position="82"/>
    </location>
</feature>
<keyword evidence="3" id="KW-1185">Reference proteome</keyword>
<evidence type="ECO:0000313" key="3">
    <source>
        <dbReference type="Proteomes" id="UP000238882"/>
    </source>
</evidence>
<evidence type="ECO:0000313" key="2">
    <source>
        <dbReference type="EMBL" id="PQJ78802.1"/>
    </source>
</evidence>
<dbReference type="OrthoDB" id="1202506at2"/>
<organism evidence="2 3">
    <name type="scientific">Polaribacter porphyrae</name>
    <dbReference type="NCBI Taxonomy" id="1137780"/>
    <lineage>
        <taxon>Bacteria</taxon>
        <taxon>Pseudomonadati</taxon>
        <taxon>Bacteroidota</taxon>
        <taxon>Flavobacteriia</taxon>
        <taxon>Flavobacteriales</taxon>
        <taxon>Flavobacteriaceae</taxon>
    </lineage>
</organism>
<keyword evidence="1" id="KW-0175">Coiled coil</keyword>
<comment type="caution">
    <text evidence="2">The sequence shown here is derived from an EMBL/GenBank/DDBJ whole genome shotgun (WGS) entry which is preliminary data.</text>
</comment>
<proteinExistence type="predicted"/>